<name>A0A3B1BFG0_9ZZZZ</name>
<dbReference type="Gene3D" id="3.90.10.10">
    <property type="entry name" value="Cytochrome C3"/>
    <property type="match status" value="1"/>
</dbReference>
<feature type="domain" description="Cytochrome c7-like" evidence="2">
    <location>
        <begin position="207"/>
        <end position="267"/>
    </location>
</feature>
<evidence type="ECO:0000313" key="3">
    <source>
        <dbReference type="EMBL" id="VAX10644.1"/>
    </source>
</evidence>
<dbReference type="Pfam" id="PF14522">
    <property type="entry name" value="Cytochrome_C7"/>
    <property type="match status" value="1"/>
</dbReference>
<proteinExistence type="predicted"/>
<accession>A0A3B1BFG0</accession>
<feature type="compositionally biased region" description="Low complexity" evidence="1">
    <location>
        <begin position="34"/>
        <end position="58"/>
    </location>
</feature>
<dbReference type="EMBL" id="UOFX01000076">
    <property type="protein sequence ID" value="VAX10644.1"/>
    <property type="molecule type" value="Genomic_DNA"/>
</dbReference>
<dbReference type="PROSITE" id="PS51257">
    <property type="entry name" value="PROKAR_LIPOPROTEIN"/>
    <property type="match status" value="1"/>
</dbReference>
<sequence>MKSPASIHTRYAIIVVLLSLVFVASCKQADTQGQSQKPASKASSVAVAPTPKASPASATKEKAKSVIKQAVTKKVAVDKPKQMVASSSAPTLSVKKPGIKKKPVVASKFGPGDPRSGIYLSITGDMAGMGDPSQSASEAYRIGQGEHPEALAGAGLPKDKFGLIDWMAIVNDGTIAPRSSLKAGVPDIPSFDMDVLIESKGDFVNDVLFPHKAHTYWLKCENCHTGIFIMAKGKNNMTMQGIVQGEWCGRCHGKVAFPLTDCNRCHQTPKGAKKVSTAAAKK</sequence>
<protein>
    <recommendedName>
        <fullName evidence="2">Cytochrome c7-like domain-containing protein</fullName>
    </recommendedName>
</protein>
<gene>
    <name evidence="3" type="ORF">MNBD_GAMMA26-2391</name>
</gene>
<dbReference type="SUPFAM" id="SSF48695">
    <property type="entry name" value="Multiheme cytochromes"/>
    <property type="match status" value="1"/>
</dbReference>
<dbReference type="NCBIfam" id="TIGR04257">
    <property type="entry name" value="nanowire_3heme"/>
    <property type="match status" value="1"/>
</dbReference>
<dbReference type="AlphaFoldDB" id="A0A3B1BFG0"/>
<dbReference type="InterPro" id="IPR036280">
    <property type="entry name" value="Multihaem_cyt_sf"/>
</dbReference>
<evidence type="ECO:0000259" key="2">
    <source>
        <dbReference type="Pfam" id="PF14522"/>
    </source>
</evidence>
<reference evidence="3" key="1">
    <citation type="submission" date="2018-06" db="EMBL/GenBank/DDBJ databases">
        <authorList>
            <person name="Zhirakovskaya E."/>
        </authorList>
    </citation>
    <scope>NUCLEOTIDE SEQUENCE</scope>
</reference>
<organism evidence="3">
    <name type="scientific">hydrothermal vent metagenome</name>
    <dbReference type="NCBI Taxonomy" id="652676"/>
    <lineage>
        <taxon>unclassified sequences</taxon>
        <taxon>metagenomes</taxon>
        <taxon>ecological metagenomes</taxon>
    </lineage>
</organism>
<dbReference type="InterPro" id="IPR026352">
    <property type="entry name" value="Nanowire_3heme"/>
</dbReference>
<evidence type="ECO:0000256" key="1">
    <source>
        <dbReference type="SAM" id="MobiDB-lite"/>
    </source>
</evidence>
<dbReference type="InterPro" id="IPR029467">
    <property type="entry name" value="Cyt_c7-like"/>
</dbReference>
<feature type="region of interest" description="Disordered" evidence="1">
    <location>
        <begin position="32"/>
        <end position="63"/>
    </location>
</feature>